<dbReference type="GeneID" id="23114708"/>
<evidence type="ECO:0000259" key="13">
    <source>
        <dbReference type="Pfam" id="PF01261"/>
    </source>
</evidence>
<dbReference type="EMBL" id="QSHZ01000005">
    <property type="protein sequence ID" value="RHC57380.1"/>
    <property type="molecule type" value="Genomic_DNA"/>
</dbReference>
<evidence type="ECO:0000313" key="17">
    <source>
        <dbReference type="Proteomes" id="UP000284543"/>
    </source>
</evidence>
<comment type="catalytic activity">
    <reaction evidence="9">
        <text>D-allulose = keto-D-fructose</text>
        <dbReference type="Rhea" id="RHEA:42360"/>
        <dbReference type="ChEBI" id="CHEBI:27605"/>
        <dbReference type="ChEBI" id="CHEBI:48095"/>
        <dbReference type="EC" id="5.1.3.30"/>
    </reaction>
</comment>
<dbReference type="GO" id="GO:0050897">
    <property type="term" value="F:cobalt ion binding"/>
    <property type="evidence" value="ECO:0007669"/>
    <property type="project" value="UniProtKB-ARBA"/>
</dbReference>
<dbReference type="AlphaFoldDB" id="A0A412Z0I7"/>
<dbReference type="PANTHER" id="PTHR12110">
    <property type="entry name" value="HYDROXYPYRUVATE ISOMERASE"/>
    <property type="match status" value="1"/>
</dbReference>
<comment type="caution">
    <text evidence="14">The sequence shown here is derived from an EMBL/GenBank/DDBJ whole genome shotgun (WGS) entry which is preliminary data.</text>
</comment>
<dbReference type="Gene3D" id="3.20.20.150">
    <property type="entry name" value="Divalent-metal-dependent TIM barrel enzymes"/>
    <property type="match status" value="1"/>
</dbReference>
<dbReference type="Proteomes" id="UP000284543">
    <property type="component" value="Unassembled WGS sequence"/>
</dbReference>
<dbReference type="EMBL" id="QRZM01000010">
    <property type="protein sequence ID" value="RGV73367.1"/>
    <property type="molecule type" value="Genomic_DNA"/>
</dbReference>
<evidence type="ECO:0000313" key="15">
    <source>
        <dbReference type="EMBL" id="RHC57380.1"/>
    </source>
</evidence>
<dbReference type="KEGG" id="cbol:CGC65_27435"/>
<keyword evidence="5" id="KW-0479">Metal-binding</keyword>
<comment type="cofactor">
    <cofactor evidence="2">
        <name>Co(2+)</name>
        <dbReference type="ChEBI" id="CHEBI:48828"/>
    </cofactor>
</comment>
<dbReference type="Proteomes" id="UP000283975">
    <property type="component" value="Unassembled WGS sequence"/>
</dbReference>
<sequence length="291" mass="33015">MKYGIYFAYWTKEWFADYKKYMDKVSALGFDVLEISCAALRDVYTTKEQLIELREYAKEKGLVLTAGYGPTKAENLCSEDPEAVRRAMTFFKDLLPKLQLMDIHILGGGLYSYWPVDFTINNDKQGDRARAVRNLRELSKTAEECDVVLGMEVLNRYEGYILNTCEEAIDFVDEIGSSHVKIMLDTFHMNIEETNMADAIRKAGDRLGHLHLGEQNRLVPGKGSLPWAEIGQALRDINYQGAAVMEPFVMQGGTIGSEIKVWRDMVPDLSEEALDRDAKGALEFCRHVFGI</sequence>
<gene>
    <name evidence="15" type="ORF">DW839_06730</name>
    <name evidence="14" type="ORF">DWW02_21215</name>
</gene>
<evidence type="ECO:0000256" key="2">
    <source>
        <dbReference type="ARBA" id="ARBA00001941"/>
    </source>
</evidence>
<proteinExistence type="inferred from homology"/>
<dbReference type="FunFam" id="3.20.20.150:FF:000022">
    <property type="entry name" value="D-psicose 3-epimerase"/>
    <property type="match status" value="1"/>
</dbReference>
<dbReference type="Pfam" id="PF01261">
    <property type="entry name" value="AP_endonuc_2"/>
    <property type="match status" value="1"/>
</dbReference>
<dbReference type="GO" id="GO:0030145">
    <property type="term" value="F:manganese ion binding"/>
    <property type="evidence" value="ECO:0007669"/>
    <property type="project" value="UniProtKB-ARBA"/>
</dbReference>
<evidence type="ECO:0000256" key="5">
    <source>
        <dbReference type="ARBA" id="ARBA00022723"/>
    </source>
</evidence>
<dbReference type="InterPro" id="IPR036237">
    <property type="entry name" value="Xyl_isomerase-like_sf"/>
</dbReference>
<dbReference type="SUPFAM" id="SSF51658">
    <property type="entry name" value="Xylose isomerase-like"/>
    <property type="match status" value="1"/>
</dbReference>
<evidence type="ECO:0000256" key="6">
    <source>
        <dbReference type="ARBA" id="ARBA00023211"/>
    </source>
</evidence>
<feature type="domain" description="Xylose isomerase-like TIM barrel" evidence="13">
    <location>
        <begin position="23"/>
        <end position="260"/>
    </location>
</feature>
<evidence type="ECO:0000313" key="14">
    <source>
        <dbReference type="EMBL" id="RGV73367.1"/>
    </source>
</evidence>
<comment type="cofactor">
    <cofactor evidence="1">
        <name>Mn(2+)</name>
        <dbReference type="ChEBI" id="CHEBI:29035"/>
    </cofactor>
</comment>
<dbReference type="RefSeq" id="WP_002566773.1">
    <property type="nucleotide sequence ID" value="NZ_BAABXO010000002.1"/>
</dbReference>
<evidence type="ECO:0000256" key="8">
    <source>
        <dbReference type="ARBA" id="ARBA00023285"/>
    </source>
</evidence>
<name>A0A412Z0I7_9FIRM</name>
<evidence type="ECO:0000256" key="1">
    <source>
        <dbReference type="ARBA" id="ARBA00001936"/>
    </source>
</evidence>
<keyword evidence="6" id="KW-0464">Manganese</keyword>
<dbReference type="GO" id="GO:0016857">
    <property type="term" value="F:racemase and epimerase activity, acting on carbohydrates and derivatives"/>
    <property type="evidence" value="ECO:0007669"/>
    <property type="project" value="UniProtKB-ARBA"/>
</dbReference>
<comment type="subunit">
    <text evidence="4">Homotetramer.</text>
</comment>
<comment type="similarity">
    <text evidence="3">Belongs to the hyi family.</text>
</comment>
<evidence type="ECO:0000256" key="11">
    <source>
        <dbReference type="ARBA" id="ARBA00066360"/>
    </source>
</evidence>
<dbReference type="SMR" id="A0A412Z0I7"/>
<dbReference type="EC" id="5.1.3.30" evidence="11"/>
<keyword evidence="8" id="KW-0170">Cobalt</keyword>
<evidence type="ECO:0000256" key="4">
    <source>
        <dbReference type="ARBA" id="ARBA00011881"/>
    </source>
</evidence>
<keyword evidence="7 14" id="KW-0413">Isomerase</keyword>
<reference evidence="16 17" key="1">
    <citation type="submission" date="2018-08" db="EMBL/GenBank/DDBJ databases">
        <title>A genome reference for cultivated species of the human gut microbiota.</title>
        <authorList>
            <person name="Zou Y."/>
            <person name="Xue W."/>
            <person name="Luo G."/>
        </authorList>
    </citation>
    <scope>NUCLEOTIDE SEQUENCE [LARGE SCALE GENOMIC DNA]</scope>
    <source>
        <strain evidence="14 17">AF14-18</strain>
        <strain evidence="15 16">AM35-14</strain>
    </source>
</reference>
<dbReference type="InterPro" id="IPR050312">
    <property type="entry name" value="IolE/XylAMocC-like"/>
</dbReference>
<evidence type="ECO:0000256" key="10">
    <source>
        <dbReference type="ARBA" id="ARBA00059907"/>
    </source>
</evidence>
<evidence type="ECO:0000256" key="12">
    <source>
        <dbReference type="ARBA" id="ARBA00074544"/>
    </source>
</evidence>
<accession>A0A412Z0I7</accession>
<evidence type="ECO:0000256" key="9">
    <source>
        <dbReference type="ARBA" id="ARBA00052403"/>
    </source>
</evidence>
<dbReference type="PANTHER" id="PTHR12110:SF41">
    <property type="entry name" value="INOSOSE DEHYDRATASE"/>
    <property type="match status" value="1"/>
</dbReference>
<organism evidence="14 17">
    <name type="scientific">Enterocloster bolteae</name>
    <dbReference type="NCBI Taxonomy" id="208479"/>
    <lineage>
        <taxon>Bacteria</taxon>
        <taxon>Bacillati</taxon>
        <taxon>Bacillota</taxon>
        <taxon>Clostridia</taxon>
        <taxon>Lachnospirales</taxon>
        <taxon>Lachnospiraceae</taxon>
        <taxon>Enterocloster</taxon>
    </lineage>
</organism>
<comment type="function">
    <text evidence="10">Involved in the biosynthesis of D-psicose. Catalyzes the reversible epimerization of D-fructose at the C3 position to yield D-psicose. The enzyme is highly specific for D-psicose and shows very low activity with D-tagatose.</text>
</comment>
<evidence type="ECO:0000256" key="3">
    <source>
        <dbReference type="ARBA" id="ARBA00005962"/>
    </source>
</evidence>
<evidence type="ECO:0000313" key="16">
    <source>
        <dbReference type="Proteomes" id="UP000283975"/>
    </source>
</evidence>
<dbReference type="InterPro" id="IPR013022">
    <property type="entry name" value="Xyl_isomerase-like_TIM-brl"/>
</dbReference>
<protein>
    <recommendedName>
        <fullName evidence="12">D-psicose 3-epimerase</fullName>
        <ecNumber evidence="11">5.1.3.30</ecNumber>
    </recommendedName>
</protein>
<evidence type="ECO:0000256" key="7">
    <source>
        <dbReference type="ARBA" id="ARBA00023235"/>
    </source>
</evidence>